<dbReference type="PIRSF" id="PIRSF017082">
    <property type="entry name" value="YflP"/>
    <property type="match status" value="1"/>
</dbReference>
<dbReference type="InterPro" id="IPR042100">
    <property type="entry name" value="Bug_dom1"/>
</dbReference>
<dbReference type="Proteomes" id="UP001524642">
    <property type="component" value="Unassembled WGS sequence"/>
</dbReference>
<name>A0ABT1X456_9PROT</name>
<evidence type="ECO:0000313" key="3">
    <source>
        <dbReference type="EMBL" id="MCR0982561.1"/>
    </source>
</evidence>
<evidence type="ECO:0000256" key="1">
    <source>
        <dbReference type="ARBA" id="ARBA00006987"/>
    </source>
</evidence>
<dbReference type="CDD" id="cd13578">
    <property type="entry name" value="PBP2_Bug27"/>
    <property type="match status" value="1"/>
</dbReference>
<dbReference type="EMBL" id="JANJOU010000008">
    <property type="protein sequence ID" value="MCR0982561.1"/>
    <property type="molecule type" value="Genomic_DNA"/>
</dbReference>
<evidence type="ECO:0000256" key="2">
    <source>
        <dbReference type="SAM" id="SignalP"/>
    </source>
</evidence>
<keyword evidence="2" id="KW-0732">Signal</keyword>
<sequence>MNTGQRGDRAAGTRPPTRRRSLLRLSAAAGLLAPLRALPALGADAYPSRPIRVIVPFTAGGGTDVVGRELAQMLSTELGQAVVIDNRPGGGTVLGSDLASKAAPDGYTLLLTTSALAINASLVKSLPYDTEKGFSEVGLICHGPNVLVVRPDSPYRSVADIISAAKAKPGELTYGSSGNGSAVHLAAELFKLMAGVDITHVPYRGAGPAYTDLLGGRLDMVFGTAGGVAAFVKGDRMRAVAVTSPQRTPAYEGVPTIAETLPGYEAEVWYAVFAPGGTPAPILARLNEAMKKVTAAPAYHSRLASEGLTVAVNSPEEMTRFMRAEEARWRRVVTDGRITSD</sequence>
<comment type="caution">
    <text evidence="3">The sequence shown here is derived from an EMBL/GenBank/DDBJ whole genome shotgun (WGS) entry which is preliminary data.</text>
</comment>
<dbReference type="PANTHER" id="PTHR42928">
    <property type="entry name" value="TRICARBOXYLATE-BINDING PROTEIN"/>
    <property type="match status" value="1"/>
</dbReference>
<dbReference type="Gene3D" id="3.40.190.10">
    <property type="entry name" value="Periplasmic binding protein-like II"/>
    <property type="match status" value="1"/>
</dbReference>
<dbReference type="RefSeq" id="WP_257716234.1">
    <property type="nucleotide sequence ID" value="NZ_JANJOU010000008.1"/>
</dbReference>
<proteinExistence type="inferred from homology"/>
<dbReference type="PANTHER" id="PTHR42928:SF5">
    <property type="entry name" value="BLR1237 PROTEIN"/>
    <property type="match status" value="1"/>
</dbReference>
<gene>
    <name evidence="3" type="ORF">NRP21_10920</name>
</gene>
<evidence type="ECO:0000313" key="4">
    <source>
        <dbReference type="Proteomes" id="UP001524642"/>
    </source>
</evidence>
<dbReference type="Pfam" id="PF03401">
    <property type="entry name" value="TctC"/>
    <property type="match status" value="1"/>
</dbReference>
<dbReference type="InterPro" id="IPR006311">
    <property type="entry name" value="TAT_signal"/>
</dbReference>
<keyword evidence="4" id="KW-1185">Reference proteome</keyword>
<reference evidence="3 4" key="1">
    <citation type="submission" date="2022-06" db="EMBL/GenBank/DDBJ databases">
        <title>Roseomonas CN29.</title>
        <authorList>
            <person name="Cheng Y."/>
            <person name="He X."/>
        </authorList>
    </citation>
    <scope>NUCLEOTIDE SEQUENCE [LARGE SCALE GENOMIC DNA]</scope>
    <source>
        <strain evidence="3 4">CN29</strain>
    </source>
</reference>
<feature type="signal peptide" evidence="2">
    <location>
        <begin position="1"/>
        <end position="42"/>
    </location>
</feature>
<dbReference type="Gene3D" id="3.40.190.150">
    <property type="entry name" value="Bordetella uptake gene, domain 1"/>
    <property type="match status" value="1"/>
</dbReference>
<dbReference type="PROSITE" id="PS51318">
    <property type="entry name" value="TAT"/>
    <property type="match status" value="1"/>
</dbReference>
<protein>
    <submittedName>
        <fullName evidence="3">Tripartite tricarboxylate transporter substrate binding protein</fullName>
    </submittedName>
</protein>
<dbReference type="SUPFAM" id="SSF53850">
    <property type="entry name" value="Periplasmic binding protein-like II"/>
    <property type="match status" value="1"/>
</dbReference>
<dbReference type="InterPro" id="IPR005064">
    <property type="entry name" value="BUG"/>
</dbReference>
<feature type="chain" id="PRO_5047490188" evidence="2">
    <location>
        <begin position="43"/>
        <end position="341"/>
    </location>
</feature>
<organism evidence="3 4">
    <name type="scientific">Roseomonas populi</name>
    <dbReference type="NCBI Taxonomy" id="3121582"/>
    <lineage>
        <taxon>Bacteria</taxon>
        <taxon>Pseudomonadati</taxon>
        <taxon>Pseudomonadota</taxon>
        <taxon>Alphaproteobacteria</taxon>
        <taxon>Acetobacterales</taxon>
        <taxon>Roseomonadaceae</taxon>
        <taxon>Roseomonas</taxon>
    </lineage>
</organism>
<comment type="similarity">
    <text evidence="1">Belongs to the UPF0065 (bug) family.</text>
</comment>
<accession>A0ABT1X456</accession>